<evidence type="ECO:0000313" key="3">
    <source>
        <dbReference type="EMBL" id="RHW28592.1"/>
    </source>
</evidence>
<dbReference type="InterPro" id="IPR050272">
    <property type="entry name" value="Isochorismatase-like_hydrls"/>
</dbReference>
<dbReference type="PANTHER" id="PTHR43540">
    <property type="entry name" value="PEROXYUREIDOACRYLATE/UREIDOACRYLATE AMIDOHYDROLASE-RELATED"/>
    <property type="match status" value="1"/>
</dbReference>
<feature type="domain" description="Isochorismatase-like" evidence="2">
    <location>
        <begin position="13"/>
        <end position="185"/>
    </location>
</feature>
<dbReference type="GO" id="GO:0016787">
    <property type="term" value="F:hydrolase activity"/>
    <property type="evidence" value="ECO:0007669"/>
    <property type="project" value="UniProtKB-KW"/>
</dbReference>
<reference evidence="3 4" key="1">
    <citation type="submission" date="2018-09" db="EMBL/GenBank/DDBJ databases">
        <title>Genome sequencing of Nocardioides immobilis CCTCC AB 2017083 for comparison to Nocardioides silvaticus.</title>
        <authorList>
            <person name="Li C."/>
            <person name="Wang G."/>
        </authorList>
    </citation>
    <scope>NUCLEOTIDE SEQUENCE [LARGE SCALE GENOMIC DNA]</scope>
    <source>
        <strain evidence="3 4">CCTCC AB 2017083</strain>
    </source>
</reference>
<dbReference type="RefSeq" id="WP_118921987.1">
    <property type="nucleotide sequence ID" value="NZ_QXGH01000009.1"/>
</dbReference>
<dbReference type="OrthoDB" id="3398739at2"/>
<name>A0A417Y772_9ACTN</name>
<dbReference type="EMBL" id="QXGH01000009">
    <property type="protein sequence ID" value="RHW28592.1"/>
    <property type="molecule type" value="Genomic_DNA"/>
</dbReference>
<dbReference type="Proteomes" id="UP000283644">
    <property type="component" value="Unassembled WGS sequence"/>
</dbReference>
<proteinExistence type="predicted"/>
<dbReference type="SUPFAM" id="SSF52499">
    <property type="entry name" value="Isochorismatase-like hydrolases"/>
    <property type="match status" value="1"/>
</dbReference>
<evidence type="ECO:0000256" key="1">
    <source>
        <dbReference type="ARBA" id="ARBA00022801"/>
    </source>
</evidence>
<protein>
    <submittedName>
        <fullName evidence="3">Cysteine hydrolase</fullName>
    </submittedName>
</protein>
<organism evidence="3 4">
    <name type="scientific">Nocardioides immobilis</name>
    <dbReference type="NCBI Taxonomy" id="2049295"/>
    <lineage>
        <taxon>Bacteria</taxon>
        <taxon>Bacillati</taxon>
        <taxon>Actinomycetota</taxon>
        <taxon>Actinomycetes</taxon>
        <taxon>Propionibacteriales</taxon>
        <taxon>Nocardioidaceae</taxon>
        <taxon>Nocardioides</taxon>
    </lineage>
</organism>
<evidence type="ECO:0000259" key="2">
    <source>
        <dbReference type="Pfam" id="PF00857"/>
    </source>
</evidence>
<dbReference type="AlphaFoldDB" id="A0A417Y772"/>
<dbReference type="Gene3D" id="3.40.50.850">
    <property type="entry name" value="Isochorismatase-like"/>
    <property type="match status" value="1"/>
</dbReference>
<dbReference type="InterPro" id="IPR000868">
    <property type="entry name" value="Isochorismatase-like_dom"/>
</dbReference>
<dbReference type="CDD" id="cd00431">
    <property type="entry name" value="cysteine_hydrolases"/>
    <property type="match status" value="1"/>
</dbReference>
<keyword evidence="4" id="KW-1185">Reference proteome</keyword>
<accession>A0A417Y772</accession>
<keyword evidence="1 3" id="KW-0378">Hydrolase</keyword>
<dbReference type="PANTHER" id="PTHR43540:SF6">
    <property type="entry name" value="ISOCHORISMATASE-LIKE DOMAIN-CONTAINING PROTEIN"/>
    <property type="match status" value="1"/>
</dbReference>
<gene>
    <name evidence="3" type="ORF">D0Z08_01625</name>
</gene>
<comment type="caution">
    <text evidence="3">The sequence shown here is derived from an EMBL/GenBank/DDBJ whole genome shotgun (WGS) entry which is preliminary data.</text>
</comment>
<evidence type="ECO:0000313" key="4">
    <source>
        <dbReference type="Proteomes" id="UP000283644"/>
    </source>
</evidence>
<dbReference type="InterPro" id="IPR036380">
    <property type="entry name" value="Isochorismatase-like_sf"/>
</dbReference>
<sequence>MSTTTPSPYYAPALVISECQIGILDAERSVSSGLAEQAAERSIVGRIAELAELFRERGLPVVHCIIEHRPDQAGMLRNSYLGTMALRSRSMTAGTPDVEIPAVLGPLPGDFVSSRATGLTAFYGTDLDATLRLNRVRTLVLAGVSTNVALPGLALEAVNRGYDVVLAEDCTAGSSAEAHEFFVRNQLTLLARGASAADVAARLPQASSPRS</sequence>
<dbReference type="Pfam" id="PF00857">
    <property type="entry name" value="Isochorismatase"/>
    <property type="match status" value="1"/>
</dbReference>